<dbReference type="Proteomes" id="UP000755585">
    <property type="component" value="Unassembled WGS sequence"/>
</dbReference>
<feature type="transmembrane region" description="Helical" evidence="1">
    <location>
        <begin position="89"/>
        <end position="110"/>
    </location>
</feature>
<evidence type="ECO:0000313" key="3">
    <source>
        <dbReference type="Proteomes" id="UP000755585"/>
    </source>
</evidence>
<reference evidence="2 3" key="1">
    <citation type="submission" date="2021-03" db="EMBL/GenBank/DDBJ databases">
        <title>Sequencing the genomes of 1000 actinobacteria strains.</title>
        <authorList>
            <person name="Klenk H.-P."/>
        </authorList>
    </citation>
    <scope>NUCLEOTIDE SEQUENCE [LARGE SCALE GENOMIC DNA]</scope>
    <source>
        <strain evidence="2 3">DSM 18824</strain>
    </source>
</reference>
<feature type="transmembrane region" description="Helical" evidence="1">
    <location>
        <begin position="12"/>
        <end position="31"/>
    </location>
</feature>
<keyword evidence="1" id="KW-0812">Transmembrane</keyword>
<evidence type="ECO:0000256" key="1">
    <source>
        <dbReference type="SAM" id="Phobius"/>
    </source>
</evidence>
<sequence length="117" mass="12296">MSAEPEFQRVANGVLLALLMLLPFALGTMLSGRSRGSRRVLGWARGLALATVVLAIGYDVAGAVCLILAEPTPGHEPWVDPAAVVHYPTFFLPIGVAAFLAALGTLVATIRARHHLG</sequence>
<feature type="transmembrane region" description="Helical" evidence="1">
    <location>
        <begin position="43"/>
        <end position="69"/>
    </location>
</feature>
<name>A0ABS4UGM9_9ACTN</name>
<gene>
    <name evidence="2" type="ORF">JOF29_001853</name>
</gene>
<protein>
    <submittedName>
        <fullName evidence="2">Uncharacterized protein</fullName>
    </submittedName>
</protein>
<comment type="caution">
    <text evidence="2">The sequence shown here is derived from an EMBL/GenBank/DDBJ whole genome shotgun (WGS) entry which is preliminary data.</text>
</comment>
<evidence type="ECO:0000313" key="2">
    <source>
        <dbReference type="EMBL" id="MBP2350770.1"/>
    </source>
</evidence>
<keyword evidence="3" id="KW-1185">Reference proteome</keyword>
<dbReference type="EMBL" id="JAGINT010000001">
    <property type="protein sequence ID" value="MBP2350770.1"/>
    <property type="molecule type" value="Genomic_DNA"/>
</dbReference>
<keyword evidence="1" id="KW-0472">Membrane</keyword>
<dbReference type="RefSeq" id="WP_209693770.1">
    <property type="nucleotide sequence ID" value="NZ_BAAAVU010000011.1"/>
</dbReference>
<keyword evidence="1" id="KW-1133">Transmembrane helix</keyword>
<proteinExistence type="predicted"/>
<organism evidence="2 3">
    <name type="scientific">Kribbella aluminosa</name>
    <dbReference type="NCBI Taxonomy" id="416017"/>
    <lineage>
        <taxon>Bacteria</taxon>
        <taxon>Bacillati</taxon>
        <taxon>Actinomycetota</taxon>
        <taxon>Actinomycetes</taxon>
        <taxon>Propionibacteriales</taxon>
        <taxon>Kribbellaceae</taxon>
        <taxon>Kribbella</taxon>
    </lineage>
</organism>
<accession>A0ABS4UGM9</accession>